<dbReference type="Pfam" id="PF19343">
    <property type="entry name" value="HAM1_N"/>
    <property type="match status" value="1"/>
</dbReference>
<feature type="compositionally biased region" description="Low complexity" evidence="1">
    <location>
        <begin position="837"/>
        <end position="848"/>
    </location>
</feature>
<protein>
    <submittedName>
        <fullName evidence="4">Uncharacterized protein</fullName>
    </submittedName>
</protein>
<comment type="caution">
    <text evidence="4">The sequence shown here is derived from an EMBL/GenBank/DDBJ whole genome shotgun (WGS) entry which is preliminary data.</text>
</comment>
<reference evidence="4" key="1">
    <citation type="submission" date="2021-02" db="EMBL/GenBank/DDBJ databases">
        <title>Genome sequence Cadophora malorum strain M34.</title>
        <authorList>
            <person name="Stefanovic E."/>
            <person name="Vu D."/>
            <person name="Scully C."/>
            <person name="Dijksterhuis J."/>
            <person name="Roader J."/>
            <person name="Houbraken J."/>
        </authorList>
    </citation>
    <scope>NUCLEOTIDE SEQUENCE</scope>
    <source>
        <strain evidence="4">M34</strain>
    </source>
</reference>
<dbReference type="Proteomes" id="UP000664132">
    <property type="component" value="Unassembled WGS sequence"/>
</dbReference>
<feature type="region of interest" description="Disordered" evidence="1">
    <location>
        <begin position="221"/>
        <end position="305"/>
    </location>
</feature>
<feature type="domain" description="HAM1-like C-terminal" evidence="2">
    <location>
        <begin position="642"/>
        <end position="800"/>
    </location>
</feature>
<accession>A0A8H7W4G6</accession>
<feature type="region of interest" description="Disordered" evidence="1">
    <location>
        <begin position="793"/>
        <end position="904"/>
    </location>
</feature>
<dbReference type="Gene3D" id="3.15.10.10">
    <property type="entry name" value="Bactericidal permeability-increasing protein, domain 1"/>
    <property type="match status" value="1"/>
</dbReference>
<name>A0A8H7W4G6_9HELO</name>
<dbReference type="InterPro" id="IPR045967">
    <property type="entry name" value="HAM1-like_N"/>
</dbReference>
<feature type="region of interest" description="Disordered" evidence="1">
    <location>
        <begin position="167"/>
        <end position="201"/>
    </location>
</feature>
<evidence type="ECO:0000313" key="4">
    <source>
        <dbReference type="EMBL" id="KAG4417341.1"/>
    </source>
</evidence>
<dbReference type="AlphaFoldDB" id="A0A8H7W4G6"/>
<feature type="domain" description="HAM1-like N-terminal" evidence="3">
    <location>
        <begin position="2"/>
        <end position="630"/>
    </location>
</feature>
<gene>
    <name evidence="4" type="ORF">IFR04_009556</name>
</gene>
<feature type="compositionally biased region" description="Polar residues" evidence="1">
    <location>
        <begin position="822"/>
        <end position="834"/>
    </location>
</feature>
<feature type="compositionally biased region" description="Polar residues" evidence="1">
    <location>
        <begin position="888"/>
        <end position="904"/>
    </location>
</feature>
<evidence type="ECO:0000313" key="5">
    <source>
        <dbReference type="Proteomes" id="UP000664132"/>
    </source>
</evidence>
<organism evidence="4 5">
    <name type="scientific">Cadophora malorum</name>
    <dbReference type="NCBI Taxonomy" id="108018"/>
    <lineage>
        <taxon>Eukaryota</taxon>
        <taxon>Fungi</taxon>
        <taxon>Dikarya</taxon>
        <taxon>Ascomycota</taxon>
        <taxon>Pezizomycotina</taxon>
        <taxon>Leotiomycetes</taxon>
        <taxon>Helotiales</taxon>
        <taxon>Ploettnerulaceae</taxon>
        <taxon>Cadophora</taxon>
    </lineage>
</organism>
<dbReference type="PANTHER" id="PTHR31138">
    <property type="entry name" value="CHROMOSOME 19, WHOLE GENOME SHOTGUN SEQUENCE"/>
    <property type="match status" value="1"/>
</dbReference>
<feature type="compositionally biased region" description="Polar residues" evidence="1">
    <location>
        <begin position="244"/>
        <end position="273"/>
    </location>
</feature>
<dbReference type="EMBL" id="JAFJYH010000158">
    <property type="protein sequence ID" value="KAG4417341.1"/>
    <property type="molecule type" value="Genomic_DNA"/>
</dbReference>
<evidence type="ECO:0000259" key="3">
    <source>
        <dbReference type="Pfam" id="PF19343"/>
    </source>
</evidence>
<feature type="compositionally biased region" description="Basic and acidic residues" evidence="1">
    <location>
        <begin position="183"/>
        <end position="194"/>
    </location>
</feature>
<feature type="compositionally biased region" description="Low complexity" evidence="1">
    <location>
        <begin position="860"/>
        <end position="884"/>
    </location>
</feature>
<proteinExistence type="predicted"/>
<dbReference type="OrthoDB" id="19394at2759"/>
<feature type="compositionally biased region" description="Polar residues" evidence="1">
    <location>
        <begin position="849"/>
        <end position="859"/>
    </location>
</feature>
<evidence type="ECO:0000259" key="2">
    <source>
        <dbReference type="Pfam" id="PF14613"/>
    </source>
</evidence>
<feature type="compositionally biased region" description="Basic and acidic residues" evidence="1">
    <location>
        <begin position="281"/>
        <end position="294"/>
    </location>
</feature>
<dbReference type="PANTHER" id="PTHR31138:SF1">
    <property type="entry name" value="PDZ DOMAIN-CONTAINING PROTEIN"/>
    <property type="match status" value="1"/>
</dbReference>
<dbReference type="Pfam" id="PF14613">
    <property type="entry name" value="HAM1_C"/>
    <property type="match status" value="1"/>
</dbReference>
<keyword evidence="5" id="KW-1185">Reference proteome</keyword>
<sequence>MSSTGVNRPTNVKAKEEDVNRKLQIYGIATAFQNGKVPSNEQIDIALNSFLKSRPMANPSKKLSSEGRALVADFRDVVEQAKYMLLTKNEGNVLQDFIWESQKISGGNAAVPGAPVDKDTAKQHGNEALEGLRTLGTLIISNGQFRKLLNDATIIIRDIAGDAASNAANKINPNEDDLAQIDKPADDNTWHDVPDMSAGNIKKQVKSTYNKQTPLQQEDLKAAAGDASQGAHPDGSRDPADTAALTQRDQQQGTSSGLNADQGVQNAASTLKQRASENVPEETKEKGRKTREQTKNYLSKKMPQERREQTIWRLKKLVVECQGHPDYMQAIETLLNLAETYAGHANTLGNQATGTVKGAHGDDYLKKAEADLLLLIQRWANGTSTDDLFDSINNIYRDADQDPELKSWFKNINAYVRKCLKQQGYILEDAATEEWNALYDRGNFLLRDRYRNHTDRVVDEVKFLADQFDKDPVNKRFAESIQKLFNDLGNDENGKPTFKPHLVKDLTDVIIPGVFESVRYVPVPRIEYSDPMMDAVIENLVIESDNLMPNVLEIANDNYFRWGRKKVANKSAHSIMLSVAGVQMDLRDVSFHIKKKQGFPSLTDTGVADIFLGGTGLSFKMKMSTAEKKDRQNFFKVDKVDVDVKNFNIKLKQSKHKVLFAIGKPMMLKVMRPALQKALEKVIKDKFNEFDAMAYKVKVEADRAIEEAKEDPENAPNIYQRYVNALQKQILQGKQKAEAVAADKKVNVAMTQHDSIFPNIKLPGGISSKATEYKELGQKGDTWHSPIFKLGSASASTDVPKAPNVTRKEHSVTSGGVRGPQNVGNTGSTTNQLHDPSAQAAGTSTGSSFGNQVDQALNPSVNGSGINSSGINSSTTNGNGYTNGKVANGNTTLGQNNPVLSGSV</sequence>
<evidence type="ECO:0000256" key="1">
    <source>
        <dbReference type="SAM" id="MobiDB-lite"/>
    </source>
</evidence>
<dbReference type="InterPro" id="IPR027842">
    <property type="entry name" value="HAM1-like_C"/>
</dbReference>